<dbReference type="InterPro" id="IPR006059">
    <property type="entry name" value="SBP"/>
</dbReference>
<organism evidence="5 6">
    <name type="scientific">Trichlorobacter ammonificans</name>
    <dbReference type="NCBI Taxonomy" id="2916410"/>
    <lineage>
        <taxon>Bacteria</taxon>
        <taxon>Pseudomonadati</taxon>
        <taxon>Thermodesulfobacteriota</taxon>
        <taxon>Desulfuromonadia</taxon>
        <taxon>Geobacterales</taxon>
        <taxon>Geobacteraceae</taxon>
        <taxon>Trichlorobacter</taxon>
    </lineage>
</organism>
<dbReference type="Pfam" id="PF13416">
    <property type="entry name" value="SBP_bac_8"/>
    <property type="match status" value="1"/>
</dbReference>
<dbReference type="EMBL" id="OW150024">
    <property type="protein sequence ID" value="CAH2031452.1"/>
    <property type="molecule type" value="Genomic_DNA"/>
</dbReference>
<keyword evidence="6" id="KW-1185">Reference proteome</keyword>
<accession>A0ABM9D8A1</accession>
<evidence type="ECO:0000313" key="5">
    <source>
        <dbReference type="EMBL" id="CAH2031452.1"/>
    </source>
</evidence>
<dbReference type="SUPFAM" id="SSF53850">
    <property type="entry name" value="Periplasmic binding protein-like II"/>
    <property type="match status" value="1"/>
</dbReference>
<dbReference type="PANTHER" id="PTHR30222">
    <property type="entry name" value="SPERMIDINE/PUTRESCINE-BINDING PERIPLASMIC PROTEIN"/>
    <property type="match status" value="1"/>
</dbReference>
<dbReference type="Proteomes" id="UP001295463">
    <property type="component" value="Chromosome"/>
</dbReference>
<evidence type="ECO:0000256" key="3">
    <source>
        <dbReference type="ARBA" id="ARBA00022729"/>
    </source>
</evidence>
<evidence type="ECO:0000256" key="1">
    <source>
        <dbReference type="ARBA" id="ARBA00004418"/>
    </source>
</evidence>
<keyword evidence="4" id="KW-0574">Periplasm</keyword>
<dbReference type="Gene3D" id="3.40.190.10">
    <property type="entry name" value="Periplasmic binding protein-like II"/>
    <property type="match status" value="2"/>
</dbReference>
<evidence type="ECO:0000256" key="4">
    <source>
        <dbReference type="ARBA" id="ARBA00022764"/>
    </source>
</evidence>
<dbReference type="PRINTS" id="PR00909">
    <property type="entry name" value="SPERMDNBNDNG"/>
</dbReference>
<dbReference type="PANTHER" id="PTHR30222:SF17">
    <property type="entry name" value="SPERMIDINE_PUTRESCINE-BINDING PERIPLASMIC PROTEIN"/>
    <property type="match status" value="1"/>
</dbReference>
<proteinExistence type="predicted"/>
<comment type="subcellular location">
    <subcellularLocation>
        <location evidence="1">Periplasm</location>
    </subcellularLocation>
</comment>
<evidence type="ECO:0000313" key="6">
    <source>
        <dbReference type="Proteomes" id="UP001295463"/>
    </source>
</evidence>
<reference evidence="5 6" key="1">
    <citation type="submission" date="2022-03" db="EMBL/GenBank/DDBJ databases">
        <authorList>
            <person name="Koch H."/>
        </authorList>
    </citation>
    <scope>NUCLEOTIDE SEQUENCE [LARGE SCALE GENOMIC DNA]</scope>
    <source>
        <strain evidence="5 6">G1</strain>
    </source>
</reference>
<keyword evidence="3" id="KW-0732">Signal</keyword>
<keyword evidence="2" id="KW-0813">Transport</keyword>
<name>A0ABM9D8A1_9BACT</name>
<gene>
    <name evidence="5" type="ORF">GEAMG1_1620</name>
</gene>
<evidence type="ECO:0000256" key="2">
    <source>
        <dbReference type="ARBA" id="ARBA00022448"/>
    </source>
</evidence>
<sequence length="355" mass="39405">MPHGVKKLVLSLMLLTVIFCSVLCFIPAEAGEQPLRVLAWPGYADPDIVKTFEQRTGARVEVTFVGTDLELWTKLSRNNGRDFDVFAVNTAELQRYIAKGLVSGIPVQEISNRSKQLPRFRDLNSIRGIVHNGTVYAIPYTYSEMGLIYDRQQLKKAPESITALWDKQYRGKVIAYNAGVHNFSLAAQTLRLSSPFSIPPADIPAVVDRLIALRRNVTGFYTQPEESVAMFKNRKAALMFANFGTQQVQLLKKAGVDAGYALPKEGALAWLDCWAITREAKNKKLAAAWINYLLDDLPGKALTSRQGLANTTAESPSITPEKLILWLEPVEDEARRDQLWGRIVSGSSAAKVLAP</sequence>
<dbReference type="InterPro" id="IPR001188">
    <property type="entry name" value="Sperm_putr-bd"/>
</dbReference>
<protein>
    <submittedName>
        <fullName evidence="5">Spermidine/putrescine ABC transporter substrate-binding protein</fullName>
    </submittedName>
</protein>